<name>A0A0F9AP98_9ZZZZ</name>
<protein>
    <submittedName>
        <fullName evidence="1">Uncharacterized protein</fullName>
    </submittedName>
</protein>
<dbReference type="EMBL" id="LAZR01041658">
    <property type="protein sequence ID" value="KKL11424.1"/>
    <property type="molecule type" value="Genomic_DNA"/>
</dbReference>
<organism evidence="1">
    <name type="scientific">marine sediment metagenome</name>
    <dbReference type="NCBI Taxonomy" id="412755"/>
    <lineage>
        <taxon>unclassified sequences</taxon>
        <taxon>metagenomes</taxon>
        <taxon>ecological metagenomes</taxon>
    </lineage>
</organism>
<dbReference type="AlphaFoldDB" id="A0A0F9AP98"/>
<comment type="caution">
    <text evidence="1">The sequence shown here is derived from an EMBL/GenBank/DDBJ whole genome shotgun (WGS) entry which is preliminary data.</text>
</comment>
<evidence type="ECO:0000313" key="1">
    <source>
        <dbReference type="EMBL" id="KKL11424.1"/>
    </source>
</evidence>
<reference evidence="1" key="1">
    <citation type="journal article" date="2015" name="Nature">
        <title>Complex archaea that bridge the gap between prokaryotes and eukaryotes.</title>
        <authorList>
            <person name="Spang A."/>
            <person name="Saw J.H."/>
            <person name="Jorgensen S.L."/>
            <person name="Zaremba-Niedzwiedzka K."/>
            <person name="Martijn J."/>
            <person name="Lind A.E."/>
            <person name="van Eijk R."/>
            <person name="Schleper C."/>
            <person name="Guy L."/>
            <person name="Ettema T.J."/>
        </authorList>
    </citation>
    <scope>NUCLEOTIDE SEQUENCE</scope>
</reference>
<accession>A0A0F9AP98</accession>
<proteinExistence type="predicted"/>
<sequence>MPQEVVAVQDQIFTNEREIRRLRARLDYLTTGDGLRAIRIVGIVPEENLPVTAGADLIYVPFGDEPVSGHEAHLAE</sequence>
<gene>
    <name evidence="1" type="ORF">LCGC14_2545960</name>
</gene>